<dbReference type="HOGENOM" id="CLU_2997568_0_0_1"/>
<sequence>MSPISELKKEFFRGQIQAMEDLYLQNDNDLVIFVGEERNFEGGKVVYPIDGTSDRTT</sequence>
<evidence type="ECO:0000313" key="1">
    <source>
        <dbReference type="EMBL" id="ESA18522.1"/>
    </source>
</evidence>
<organism evidence="1">
    <name type="scientific">Rhizophagus irregularis (strain DAOM 181602 / DAOM 197198 / MUCL 43194)</name>
    <name type="common">Arbuscular mycorrhizal fungus</name>
    <name type="synonym">Glomus intraradices</name>
    <dbReference type="NCBI Taxonomy" id="747089"/>
    <lineage>
        <taxon>Eukaryota</taxon>
        <taxon>Fungi</taxon>
        <taxon>Fungi incertae sedis</taxon>
        <taxon>Mucoromycota</taxon>
        <taxon>Glomeromycotina</taxon>
        <taxon>Glomeromycetes</taxon>
        <taxon>Glomerales</taxon>
        <taxon>Glomeraceae</taxon>
        <taxon>Rhizophagus</taxon>
    </lineage>
</organism>
<proteinExistence type="predicted"/>
<reference evidence="1" key="1">
    <citation type="submission" date="2013-07" db="EMBL/GenBank/DDBJ databases">
        <title>The genome of an arbuscular mycorrhizal fungus provides insights into the evolution of the oldest plant symbiosis.</title>
        <authorList>
            <consortium name="DOE Joint Genome Institute"/>
            <person name="Tisserant E."/>
            <person name="Malbreil M."/>
            <person name="Kuo A."/>
            <person name="Kohler A."/>
            <person name="Symeonidi A."/>
            <person name="Balestrini R."/>
            <person name="Charron P."/>
            <person name="Duensing N."/>
            <person name="Frei-dit-Frey N."/>
            <person name="Gianinazzi-Pearson V."/>
            <person name="Gilbert B."/>
            <person name="Handa Y."/>
            <person name="Hijri M."/>
            <person name="Kaul R."/>
            <person name="Kawaguchi M."/>
            <person name="Krajinski F."/>
            <person name="Lammers P."/>
            <person name="Lapierre D."/>
            <person name="Masclaux F.G."/>
            <person name="Murat C."/>
            <person name="Morin E."/>
            <person name="Ndikumana S."/>
            <person name="Pagni M."/>
            <person name="Petitpierre D."/>
            <person name="Requena N."/>
            <person name="Rosikiewicz P."/>
            <person name="Riley R."/>
            <person name="Saito K."/>
            <person name="San Clemente H."/>
            <person name="Shapiro H."/>
            <person name="van Tuinen D."/>
            <person name="Becard G."/>
            <person name="Bonfante P."/>
            <person name="Paszkowski U."/>
            <person name="Shachar-Hill Y."/>
            <person name="Young J.P."/>
            <person name="Sanders I.R."/>
            <person name="Henrissat B."/>
            <person name="Rensing S.A."/>
            <person name="Grigoriev I.V."/>
            <person name="Corradi N."/>
            <person name="Roux C."/>
            <person name="Martin F."/>
        </authorList>
    </citation>
    <scope>NUCLEOTIDE SEQUENCE</scope>
    <source>
        <strain evidence="1">DAOM 197198</strain>
    </source>
</reference>
<accession>U9UFV6</accession>
<dbReference type="EMBL" id="KI279142">
    <property type="protein sequence ID" value="ESA18522.1"/>
    <property type="molecule type" value="Genomic_DNA"/>
</dbReference>
<gene>
    <name evidence="1" type="ORF">GLOINDRAFT_20613</name>
</gene>
<protein>
    <submittedName>
        <fullName evidence="1">Uncharacterized protein</fullName>
    </submittedName>
</protein>
<name>U9UFV6_RHIID</name>
<dbReference type="AlphaFoldDB" id="U9UFV6"/>